<keyword evidence="1" id="KW-1133">Transmembrane helix</keyword>
<keyword evidence="3" id="KW-1185">Reference proteome</keyword>
<keyword evidence="1" id="KW-0812">Transmembrane</keyword>
<dbReference type="EMBL" id="JACHIP010000004">
    <property type="protein sequence ID" value="MBB5058555.1"/>
    <property type="molecule type" value="Genomic_DNA"/>
</dbReference>
<dbReference type="AlphaFoldDB" id="A0A7W7ZEQ1"/>
<protein>
    <recommendedName>
        <fullName evidence="4">DUF4112 domain-containing protein</fullName>
    </recommendedName>
</protein>
<dbReference type="InterPro" id="IPR025187">
    <property type="entry name" value="DUF4112"/>
</dbReference>
<dbReference type="RefSeq" id="WP_184218320.1">
    <property type="nucleotide sequence ID" value="NZ_JACHIP010000004.1"/>
</dbReference>
<proteinExistence type="predicted"/>
<name>A0A7W7ZEQ1_9BACT</name>
<accession>A0A7W7ZEQ1</accession>
<feature type="transmembrane region" description="Helical" evidence="1">
    <location>
        <begin position="85"/>
        <end position="108"/>
    </location>
</feature>
<evidence type="ECO:0000313" key="3">
    <source>
        <dbReference type="Proteomes" id="UP000540989"/>
    </source>
</evidence>
<keyword evidence="1" id="KW-0472">Membrane</keyword>
<sequence>MTTSSTSSTTISPPSSSRLNQHIDLLAHLLDDYFRIPGTSVRFGIAGIIGLIPGVGDVLGGVISCVIVLAAWLNGVPNVTIARMVANVAIEVVVGMIPFVGDIFDIAFKANRRNYALLAGSLQMVPRDTTRDWLFFGAIGLFMLALTMIPVFLMAKLISMMVLSGMHR</sequence>
<gene>
    <name evidence="2" type="ORF">HDF16_003269</name>
</gene>
<dbReference type="Pfam" id="PF13430">
    <property type="entry name" value="DUF4112"/>
    <property type="match status" value="1"/>
</dbReference>
<evidence type="ECO:0000313" key="2">
    <source>
        <dbReference type="EMBL" id="MBB5058555.1"/>
    </source>
</evidence>
<dbReference type="PANTHER" id="PTHR35519:SF2">
    <property type="entry name" value="PH DOMAIN PROTEIN"/>
    <property type="match status" value="1"/>
</dbReference>
<organism evidence="2 3">
    <name type="scientific">Granulicella aggregans</name>
    <dbReference type="NCBI Taxonomy" id="474949"/>
    <lineage>
        <taxon>Bacteria</taxon>
        <taxon>Pseudomonadati</taxon>
        <taxon>Acidobacteriota</taxon>
        <taxon>Terriglobia</taxon>
        <taxon>Terriglobales</taxon>
        <taxon>Acidobacteriaceae</taxon>
        <taxon>Granulicella</taxon>
    </lineage>
</organism>
<comment type="caution">
    <text evidence="2">The sequence shown here is derived from an EMBL/GenBank/DDBJ whole genome shotgun (WGS) entry which is preliminary data.</text>
</comment>
<dbReference type="Proteomes" id="UP000540989">
    <property type="component" value="Unassembled WGS sequence"/>
</dbReference>
<evidence type="ECO:0000256" key="1">
    <source>
        <dbReference type="SAM" id="Phobius"/>
    </source>
</evidence>
<evidence type="ECO:0008006" key="4">
    <source>
        <dbReference type="Google" id="ProtNLM"/>
    </source>
</evidence>
<feature type="transmembrane region" description="Helical" evidence="1">
    <location>
        <begin position="43"/>
        <end position="73"/>
    </location>
</feature>
<dbReference type="PANTHER" id="PTHR35519">
    <property type="entry name" value="MEMBRANE PROTEINS"/>
    <property type="match status" value="1"/>
</dbReference>
<feature type="transmembrane region" description="Helical" evidence="1">
    <location>
        <begin position="133"/>
        <end position="158"/>
    </location>
</feature>
<reference evidence="2 3" key="1">
    <citation type="submission" date="2020-08" db="EMBL/GenBank/DDBJ databases">
        <title>Genomic Encyclopedia of Type Strains, Phase IV (KMG-V): Genome sequencing to study the core and pangenomes of soil and plant-associated prokaryotes.</title>
        <authorList>
            <person name="Whitman W."/>
        </authorList>
    </citation>
    <scope>NUCLEOTIDE SEQUENCE [LARGE SCALE GENOMIC DNA]</scope>
    <source>
        <strain evidence="2 3">M8UP14</strain>
    </source>
</reference>